<reference evidence="2" key="1">
    <citation type="submission" date="2018-06" db="EMBL/GenBank/DDBJ databases">
        <authorList>
            <person name="Zhirakovskaya E."/>
        </authorList>
    </citation>
    <scope>NUCLEOTIDE SEQUENCE</scope>
</reference>
<dbReference type="SUPFAM" id="SSF50475">
    <property type="entry name" value="FMN-binding split barrel"/>
    <property type="match status" value="1"/>
</dbReference>
<dbReference type="PANTHER" id="PTHR39336">
    <property type="entry name" value="PYRIDOXAMINE PHOSPHATE OXIDASE FAMILY PROTEIN (AFU_ORTHOLOGUE AFUA_6G11440)"/>
    <property type="match status" value="1"/>
</dbReference>
<accession>A0A3B0SFY6</accession>
<dbReference type="InterPro" id="IPR012349">
    <property type="entry name" value="Split_barrel_FMN-bd"/>
</dbReference>
<dbReference type="Pfam" id="PF01243">
    <property type="entry name" value="PNPOx_N"/>
    <property type="match status" value="1"/>
</dbReference>
<protein>
    <recommendedName>
        <fullName evidence="1">Pyridoxamine 5'-phosphate oxidase N-terminal domain-containing protein</fullName>
    </recommendedName>
</protein>
<gene>
    <name evidence="2" type="ORF">MNBD_ACTINO02-801</name>
</gene>
<dbReference type="Gene3D" id="2.30.110.10">
    <property type="entry name" value="Electron Transport, Fmn-binding Protein, Chain A"/>
    <property type="match status" value="1"/>
</dbReference>
<evidence type="ECO:0000259" key="1">
    <source>
        <dbReference type="Pfam" id="PF01243"/>
    </source>
</evidence>
<proteinExistence type="predicted"/>
<dbReference type="EMBL" id="UOEK01000051">
    <property type="protein sequence ID" value="VAV93865.1"/>
    <property type="molecule type" value="Genomic_DNA"/>
</dbReference>
<evidence type="ECO:0000313" key="2">
    <source>
        <dbReference type="EMBL" id="VAV93865.1"/>
    </source>
</evidence>
<dbReference type="PANTHER" id="PTHR39336:SF1">
    <property type="entry name" value="PYRIDOXAMINE PHOSPHATE OXIDASE FAMILY PROTEIN (AFU_ORTHOLOGUE AFUA_6G11440)"/>
    <property type="match status" value="1"/>
</dbReference>
<dbReference type="AlphaFoldDB" id="A0A3B0SFY6"/>
<dbReference type="InterPro" id="IPR011576">
    <property type="entry name" value="Pyridox_Oxase_N"/>
</dbReference>
<name>A0A3B0SFY6_9ZZZZ</name>
<feature type="domain" description="Pyridoxamine 5'-phosphate oxidase N-terminal" evidence="1">
    <location>
        <begin position="9"/>
        <end position="131"/>
    </location>
</feature>
<sequence length="191" mass="21277">MGTIYDSITPPLRAFIAQQPVFFVATAPIAEDGLINLSPKGLDGTFVVVDDHRVAYLDLMGSAGETVAHVRENGRITILFNAFSGPPRIVRLYGRATWHEPGDEPFAELLNLFTYHRGTRSIIDVRVERIADSCGFGVPTMSLDAQRTHLGKWADRRDRDSLLDYKESHNESIDGLPILSRPGVHIDLHEQ</sequence>
<organism evidence="2">
    <name type="scientific">hydrothermal vent metagenome</name>
    <dbReference type="NCBI Taxonomy" id="652676"/>
    <lineage>
        <taxon>unclassified sequences</taxon>
        <taxon>metagenomes</taxon>
        <taxon>ecological metagenomes</taxon>
    </lineage>
</organism>